<accession>A0A3E1QBQ5</accession>
<feature type="transmembrane region" description="Helical" evidence="1">
    <location>
        <begin position="7"/>
        <end position="30"/>
    </location>
</feature>
<keyword evidence="3" id="KW-1185">Reference proteome</keyword>
<evidence type="ECO:0000313" key="2">
    <source>
        <dbReference type="EMBL" id="RFN59524.1"/>
    </source>
</evidence>
<evidence type="ECO:0000313" key="3">
    <source>
        <dbReference type="Proteomes" id="UP000261082"/>
    </source>
</evidence>
<sequence length="186" mass="21499">MNWKKTFKVLAIIIGSLVVIGGVLVGYVYYKYYGKFPVDEEKYSNHIGYINPEKALLTENFKLCDIGIAGIHSSSQPKIYKGGKYAFRNYIQEHYTNDSYTDSGFLIFRFHINCNGETGNVAVSELNQEMQPITMNDDMVQQLLKLTVRKENWQVGYMKDEDGNAYNHYMYVLYKIENGELLEILP</sequence>
<proteinExistence type="predicted"/>
<protein>
    <submittedName>
        <fullName evidence="2">Uncharacterized protein</fullName>
    </submittedName>
</protein>
<comment type="caution">
    <text evidence="2">The sequence shown here is derived from an EMBL/GenBank/DDBJ whole genome shotgun (WGS) entry which is preliminary data.</text>
</comment>
<dbReference type="OrthoDB" id="883593at2"/>
<dbReference type="EMBL" id="QVID01000001">
    <property type="protein sequence ID" value="RFN59524.1"/>
    <property type="molecule type" value="Genomic_DNA"/>
</dbReference>
<dbReference type="AlphaFoldDB" id="A0A3E1QBQ5"/>
<dbReference type="RefSeq" id="WP_117158541.1">
    <property type="nucleotide sequence ID" value="NZ_QVID01000001.1"/>
</dbReference>
<organism evidence="2 3">
    <name type="scientific">Marixanthomonas ophiurae</name>
    <dbReference type="NCBI Taxonomy" id="387659"/>
    <lineage>
        <taxon>Bacteria</taxon>
        <taxon>Pseudomonadati</taxon>
        <taxon>Bacteroidota</taxon>
        <taxon>Flavobacteriia</taxon>
        <taxon>Flavobacteriales</taxon>
        <taxon>Flavobacteriaceae</taxon>
        <taxon>Marixanthomonas</taxon>
    </lineage>
</organism>
<reference evidence="2 3" key="1">
    <citation type="journal article" date="2007" name="Int. J. Syst. Evol. Microbiol.">
        <title>Marixanthomonas ophiurae gen. nov., sp. nov., a marine bacterium of the family Flavobacteriaceae isolated from a deep-sea brittle star.</title>
        <authorList>
            <person name="Romanenko L.A."/>
            <person name="Uchino M."/>
            <person name="Frolova G.M."/>
            <person name="Mikhailov V.V."/>
        </authorList>
    </citation>
    <scope>NUCLEOTIDE SEQUENCE [LARGE SCALE GENOMIC DNA]</scope>
    <source>
        <strain evidence="2 3">KMM 3046</strain>
    </source>
</reference>
<evidence type="ECO:0000256" key="1">
    <source>
        <dbReference type="SAM" id="Phobius"/>
    </source>
</evidence>
<name>A0A3E1QBQ5_9FLAO</name>
<keyword evidence="1" id="KW-0812">Transmembrane</keyword>
<dbReference type="Proteomes" id="UP000261082">
    <property type="component" value="Unassembled WGS sequence"/>
</dbReference>
<keyword evidence="1" id="KW-1133">Transmembrane helix</keyword>
<keyword evidence="1" id="KW-0472">Membrane</keyword>
<gene>
    <name evidence="2" type="ORF">DZ858_05540</name>
</gene>